<keyword evidence="5" id="KW-0809">Transit peptide</keyword>
<dbReference type="InterPro" id="IPR013786">
    <property type="entry name" value="AcylCoA_DH/ox_N"/>
</dbReference>
<dbReference type="InterPro" id="IPR037069">
    <property type="entry name" value="AcylCoA_DH/ox_N_sf"/>
</dbReference>
<dbReference type="InterPro" id="IPR052033">
    <property type="entry name" value="Glutaryl-CoA_DH_mitochondrial"/>
</dbReference>
<dbReference type="Gene3D" id="1.10.540.10">
    <property type="entry name" value="Acyl-CoA dehydrogenase/oxidase, N-terminal domain"/>
    <property type="match status" value="1"/>
</dbReference>
<evidence type="ECO:0000256" key="3">
    <source>
        <dbReference type="ARBA" id="ARBA00022630"/>
    </source>
</evidence>
<dbReference type="InterPro" id="IPR046373">
    <property type="entry name" value="Acyl-CoA_Oxase/DH_mid-dom_sf"/>
</dbReference>
<comment type="similarity">
    <text evidence="2 8">Belongs to the acyl-CoA dehydrogenase family.</text>
</comment>
<evidence type="ECO:0000313" key="13">
    <source>
        <dbReference type="Proteomes" id="UP000053405"/>
    </source>
</evidence>
<dbReference type="InterPro" id="IPR006091">
    <property type="entry name" value="Acyl-CoA_Oxase/DH_mid-dom"/>
</dbReference>
<protein>
    <submittedName>
        <fullName evidence="12">Glutaryl-CoA dehydrogenase</fullName>
    </submittedName>
</protein>
<reference evidence="12 13" key="1">
    <citation type="submission" date="2012-12" db="EMBL/GenBank/DDBJ databases">
        <title>Whole genome shotgun sequence of Gordonia hirsuta NBRC 16056.</title>
        <authorList>
            <person name="Isaki-Nakamura S."/>
            <person name="Hosoyama A."/>
            <person name="Tsuchikane K."/>
            <person name="Katsumata H."/>
            <person name="Baba S."/>
            <person name="Yamazaki S."/>
            <person name="Fujita N."/>
        </authorList>
    </citation>
    <scope>NUCLEOTIDE SEQUENCE [LARGE SCALE GENOMIC DNA]</scope>
    <source>
        <strain evidence="12 13">NBRC 16056</strain>
    </source>
</reference>
<keyword evidence="4 8" id="KW-0274">FAD</keyword>
<dbReference type="GO" id="GO:0046949">
    <property type="term" value="P:fatty-acyl-CoA biosynthetic process"/>
    <property type="evidence" value="ECO:0007669"/>
    <property type="project" value="TreeGrafter"/>
</dbReference>
<evidence type="ECO:0000256" key="7">
    <source>
        <dbReference type="ARBA" id="ARBA00052546"/>
    </source>
</evidence>
<comment type="cofactor">
    <cofactor evidence="1 8">
        <name>FAD</name>
        <dbReference type="ChEBI" id="CHEBI:57692"/>
    </cofactor>
</comment>
<dbReference type="PANTHER" id="PTHR42807">
    <property type="entry name" value="GLUTARYL-COA DEHYDROGENASE, MITOCHONDRIAL"/>
    <property type="match status" value="1"/>
</dbReference>
<dbReference type="InterPro" id="IPR009100">
    <property type="entry name" value="AcylCoA_DH/oxidase_NM_dom_sf"/>
</dbReference>
<feature type="domain" description="Acyl-CoA oxidase/dehydrogenase middle" evidence="10">
    <location>
        <begin position="149"/>
        <end position="244"/>
    </location>
</feature>
<comment type="catalytic activity">
    <reaction evidence="7">
        <text>a 2,3-saturated acyl-CoA + A = a 2,3-dehydroacyl-CoA + AH2</text>
        <dbReference type="Rhea" id="RHEA:48608"/>
        <dbReference type="ChEBI" id="CHEBI:13193"/>
        <dbReference type="ChEBI" id="CHEBI:17499"/>
        <dbReference type="ChEBI" id="CHEBI:60015"/>
        <dbReference type="ChEBI" id="CHEBI:65111"/>
    </reaction>
</comment>
<dbReference type="InterPro" id="IPR009075">
    <property type="entry name" value="AcylCo_DH/oxidase_C"/>
</dbReference>
<evidence type="ECO:0000256" key="8">
    <source>
        <dbReference type="RuleBase" id="RU362125"/>
    </source>
</evidence>
<comment type="caution">
    <text evidence="12">The sequence shown here is derived from an EMBL/GenBank/DDBJ whole genome shotgun (WGS) entry which is preliminary data.</text>
</comment>
<dbReference type="AlphaFoldDB" id="L7L8G8"/>
<proteinExistence type="inferred from homology"/>
<evidence type="ECO:0000256" key="1">
    <source>
        <dbReference type="ARBA" id="ARBA00001974"/>
    </source>
</evidence>
<evidence type="ECO:0000256" key="2">
    <source>
        <dbReference type="ARBA" id="ARBA00009347"/>
    </source>
</evidence>
<evidence type="ECO:0000259" key="9">
    <source>
        <dbReference type="Pfam" id="PF00441"/>
    </source>
</evidence>
<evidence type="ECO:0000259" key="10">
    <source>
        <dbReference type="Pfam" id="PF02770"/>
    </source>
</evidence>
<feature type="domain" description="Acyl-CoA dehydrogenase/oxidase C-terminal" evidence="9">
    <location>
        <begin position="256"/>
        <end position="403"/>
    </location>
</feature>
<dbReference type="InterPro" id="IPR036250">
    <property type="entry name" value="AcylCo_DH-like_C"/>
</dbReference>
<dbReference type="Gene3D" id="2.40.110.10">
    <property type="entry name" value="Butyryl-CoA Dehydrogenase, subunit A, domain 2"/>
    <property type="match status" value="1"/>
</dbReference>
<evidence type="ECO:0000259" key="11">
    <source>
        <dbReference type="Pfam" id="PF02771"/>
    </source>
</evidence>
<dbReference type="GO" id="GO:0000062">
    <property type="term" value="F:fatty-acyl-CoA binding"/>
    <property type="evidence" value="ECO:0007669"/>
    <property type="project" value="TreeGrafter"/>
</dbReference>
<gene>
    <name evidence="12" type="primary">gcdH</name>
    <name evidence="12" type="ORF">GOHSU_15_00130</name>
</gene>
<keyword evidence="13" id="KW-1185">Reference proteome</keyword>
<dbReference type="PANTHER" id="PTHR42807:SF1">
    <property type="entry name" value="GLUTARYL-COA DEHYDROGENASE, MITOCHONDRIAL"/>
    <property type="match status" value="1"/>
</dbReference>
<accession>L7L8G8</accession>
<dbReference type="FunFam" id="2.40.110.10:FF:000002">
    <property type="entry name" value="Acyl-CoA dehydrogenase fadE12"/>
    <property type="match status" value="1"/>
</dbReference>
<dbReference type="EMBL" id="BANT01000015">
    <property type="protein sequence ID" value="GAC57021.1"/>
    <property type="molecule type" value="Genomic_DNA"/>
</dbReference>
<name>L7L8G8_9ACTN</name>
<dbReference type="STRING" id="1121927.GOHSU_15_00130"/>
<sequence length="410" mass="43863">MDVVAAAGASRKVGHMSERRSVEQLFGVDRLLDDDERAIAATVADFGAKRLRPHIAQWFEDGALPVRELAVELGELGLFGMHLDGYGCAGTSATAYGMACLEAEAVDSGLRSFVSVQGSLSMFALHRWGSEEQKQQWLPAMAKGQALGCFGLTEPDYGSNPAGMRTHARRDGGDWILNGAKMWITNAPVADVAIVWAQTGEHGVGRGVRGFVVPTDTPGFSAPEITHKMSLRASVTGEIVLDDVRLPASAQLPRAEGLRGPLSCLNEARFGIVFGAVGAARDCLETAIDYAGTREVFDKPLSGYQLTQAKIADMAVELGNAYLLAIQLGRIKDAGGIAPEQISLGKLNNVREAIAIARQCRTILGANGITLEYPVIRHANNLESVLTYEGTSEMHQLMIAKALTGQDAFR</sequence>
<dbReference type="SUPFAM" id="SSF56645">
    <property type="entry name" value="Acyl-CoA dehydrogenase NM domain-like"/>
    <property type="match status" value="1"/>
</dbReference>
<dbReference type="GO" id="GO:0050660">
    <property type="term" value="F:flavin adenine dinucleotide binding"/>
    <property type="evidence" value="ECO:0007669"/>
    <property type="project" value="InterPro"/>
</dbReference>
<evidence type="ECO:0000256" key="6">
    <source>
        <dbReference type="ARBA" id="ARBA00023002"/>
    </source>
</evidence>
<dbReference type="eggNOG" id="COG1960">
    <property type="taxonomic scope" value="Bacteria"/>
</dbReference>
<dbReference type="Gene3D" id="1.20.140.10">
    <property type="entry name" value="Butyryl-CoA Dehydrogenase, subunit A, domain 3"/>
    <property type="match status" value="1"/>
</dbReference>
<evidence type="ECO:0000256" key="5">
    <source>
        <dbReference type="ARBA" id="ARBA00022946"/>
    </source>
</evidence>
<feature type="domain" description="Acyl-CoA dehydrogenase/oxidase N-terminal" evidence="11">
    <location>
        <begin position="34"/>
        <end position="145"/>
    </location>
</feature>
<evidence type="ECO:0000313" key="12">
    <source>
        <dbReference type="EMBL" id="GAC57021.1"/>
    </source>
</evidence>
<organism evidence="12 13">
    <name type="scientific">Gordonia hirsuta DSM 44140 = NBRC 16056</name>
    <dbReference type="NCBI Taxonomy" id="1121927"/>
    <lineage>
        <taxon>Bacteria</taxon>
        <taxon>Bacillati</taxon>
        <taxon>Actinomycetota</taxon>
        <taxon>Actinomycetes</taxon>
        <taxon>Mycobacteriales</taxon>
        <taxon>Gordoniaceae</taxon>
        <taxon>Gordonia</taxon>
    </lineage>
</organism>
<keyword evidence="3 8" id="KW-0285">Flavoprotein</keyword>
<dbReference type="Pfam" id="PF02771">
    <property type="entry name" value="Acyl-CoA_dh_N"/>
    <property type="match status" value="1"/>
</dbReference>
<dbReference type="SUPFAM" id="SSF47203">
    <property type="entry name" value="Acyl-CoA dehydrogenase C-terminal domain-like"/>
    <property type="match status" value="1"/>
</dbReference>
<dbReference type="GO" id="GO:0004361">
    <property type="term" value="F:glutaryl-CoA dehydrogenase activity"/>
    <property type="evidence" value="ECO:0007669"/>
    <property type="project" value="TreeGrafter"/>
</dbReference>
<evidence type="ECO:0000256" key="4">
    <source>
        <dbReference type="ARBA" id="ARBA00022827"/>
    </source>
</evidence>
<keyword evidence="6 8" id="KW-0560">Oxidoreductase</keyword>
<dbReference type="GO" id="GO:0033539">
    <property type="term" value="P:fatty acid beta-oxidation using acyl-CoA dehydrogenase"/>
    <property type="evidence" value="ECO:0007669"/>
    <property type="project" value="TreeGrafter"/>
</dbReference>
<dbReference type="Proteomes" id="UP000053405">
    <property type="component" value="Unassembled WGS sequence"/>
</dbReference>
<dbReference type="Pfam" id="PF00441">
    <property type="entry name" value="Acyl-CoA_dh_1"/>
    <property type="match status" value="1"/>
</dbReference>
<dbReference type="Pfam" id="PF02770">
    <property type="entry name" value="Acyl-CoA_dh_M"/>
    <property type="match status" value="1"/>
</dbReference>